<dbReference type="CDD" id="cd00037">
    <property type="entry name" value="CLECT"/>
    <property type="match status" value="1"/>
</dbReference>
<keyword evidence="3" id="KW-1185">Reference proteome</keyword>
<accession>A0A915L0D6</accession>
<reference evidence="4" key="1">
    <citation type="submission" date="2022-11" db="UniProtKB">
        <authorList>
            <consortium name="WormBaseParasite"/>
        </authorList>
    </citation>
    <scope>IDENTIFICATION</scope>
</reference>
<evidence type="ECO:0000259" key="2">
    <source>
        <dbReference type="SMART" id="SM00034"/>
    </source>
</evidence>
<dbReference type="InterPro" id="IPR018378">
    <property type="entry name" value="C-type_lectin_CS"/>
</dbReference>
<keyword evidence="1" id="KW-1015">Disulfide bond</keyword>
<proteinExistence type="predicted"/>
<dbReference type="SUPFAM" id="SSF56436">
    <property type="entry name" value="C-type lectin-like"/>
    <property type="match status" value="1"/>
</dbReference>
<dbReference type="PROSITE" id="PS00615">
    <property type="entry name" value="C_TYPE_LECTIN_1"/>
    <property type="match status" value="1"/>
</dbReference>
<dbReference type="SMART" id="SM00034">
    <property type="entry name" value="CLECT"/>
    <property type="match status" value="1"/>
</dbReference>
<name>A0A915L0D6_ROMCU</name>
<evidence type="ECO:0000256" key="1">
    <source>
        <dbReference type="ARBA" id="ARBA00023157"/>
    </source>
</evidence>
<dbReference type="Proteomes" id="UP000887565">
    <property type="component" value="Unplaced"/>
</dbReference>
<dbReference type="AlphaFoldDB" id="A0A915L0D6"/>
<dbReference type="InterPro" id="IPR001304">
    <property type="entry name" value="C-type_lectin-like"/>
</dbReference>
<dbReference type="InterPro" id="IPR016187">
    <property type="entry name" value="CTDL_fold"/>
</dbReference>
<protein>
    <submittedName>
        <fullName evidence="4">C-type lectin domain-containing protein</fullName>
    </submittedName>
</protein>
<dbReference type="WBParaSite" id="nRc.2.0.1.t43915-RA">
    <property type="protein sequence ID" value="nRc.2.0.1.t43915-RA"/>
    <property type="gene ID" value="nRc.2.0.1.g43915"/>
</dbReference>
<dbReference type="InterPro" id="IPR016186">
    <property type="entry name" value="C-type_lectin-like/link_sf"/>
</dbReference>
<evidence type="ECO:0000313" key="3">
    <source>
        <dbReference type="Proteomes" id="UP000887565"/>
    </source>
</evidence>
<sequence length="190" mass="20684">MSQSGFQMCTCGTSGGYVCQISDETVPMPPSNLKYTANRVTSASPACPSNWVLIGKLYYQTPPSVLYPSVSAAAAACASLDARATLPYFTDATQWEAFLAVISTWQVVDNRNITIGARQVQPGVYQMLDGAWLYSDWYTFGGQPSTIAGMDCVTMRDIDGYQWRSIDCNNTPVYTICQLNCTVTGQLTTS</sequence>
<feature type="domain" description="C-type lectin" evidence="2">
    <location>
        <begin position="47"/>
        <end position="178"/>
    </location>
</feature>
<organism evidence="3 4">
    <name type="scientific">Romanomermis culicivorax</name>
    <name type="common">Nematode worm</name>
    <dbReference type="NCBI Taxonomy" id="13658"/>
    <lineage>
        <taxon>Eukaryota</taxon>
        <taxon>Metazoa</taxon>
        <taxon>Ecdysozoa</taxon>
        <taxon>Nematoda</taxon>
        <taxon>Enoplea</taxon>
        <taxon>Dorylaimia</taxon>
        <taxon>Mermithida</taxon>
        <taxon>Mermithoidea</taxon>
        <taxon>Mermithidae</taxon>
        <taxon>Romanomermis</taxon>
    </lineage>
</organism>
<dbReference type="Gene3D" id="3.10.100.10">
    <property type="entry name" value="Mannose-Binding Protein A, subunit A"/>
    <property type="match status" value="1"/>
</dbReference>
<evidence type="ECO:0000313" key="4">
    <source>
        <dbReference type="WBParaSite" id="nRc.2.0.1.t43915-RA"/>
    </source>
</evidence>